<dbReference type="OrthoDB" id="67965at2759"/>
<keyword evidence="1" id="KW-1133">Transmembrane helix</keyword>
<protein>
    <recommendedName>
        <fullName evidence="4">Steroid 5-alpha reductase C-terminal domain-containing protein</fullName>
    </recommendedName>
</protein>
<dbReference type="EMBL" id="KK100270">
    <property type="protein sequence ID" value="KIZ07348.1"/>
    <property type="molecule type" value="Genomic_DNA"/>
</dbReference>
<dbReference type="KEGG" id="mng:MNEG_0597"/>
<evidence type="ECO:0008006" key="4">
    <source>
        <dbReference type="Google" id="ProtNLM"/>
    </source>
</evidence>
<name>A0A0D2KAS8_9CHLO</name>
<accession>A0A0D2KAS8</accession>
<proteinExistence type="predicted"/>
<dbReference type="Proteomes" id="UP000054498">
    <property type="component" value="Unassembled WGS sequence"/>
</dbReference>
<dbReference type="GeneID" id="25726715"/>
<keyword evidence="3" id="KW-1185">Reference proteome</keyword>
<dbReference type="Gene3D" id="1.20.120.1630">
    <property type="match status" value="1"/>
</dbReference>
<evidence type="ECO:0000313" key="2">
    <source>
        <dbReference type="EMBL" id="KIZ07348.1"/>
    </source>
</evidence>
<organism evidence="2 3">
    <name type="scientific">Monoraphidium neglectum</name>
    <dbReference type="NCBI Taxonomy" id="145388"/>
    <lineage>
        <taxon>Eukaryota</taxon>
        <taxon>Viridiplantae</taxon>
        <taxon>Chlorophyta</taxon>
        <taxon>core chlorophytes</taxon>
        <taxon>Chlorophyceae</taxon>
        <taxon>CS clade</taxon>
        <taxon>Sphaeropleales</taxon>
        <taxon>Selenastraceae</taxon>
        <taxon>Monoraphidium</taxon>
    </lineage>
</organism>
<sequence>MLFAWGSLINCAADFYKDGAKSAKPGASVTGGPFRLARHINWFGAWMRYSSFALISGTPPAPLAFFPLAWTMLLNLASLQERDARKAKRVADKGDVYLTTTPAVVPWRLLF</sequence>
<evidence type="ECO:0000313" key="3">
    <source>
        <dbReference type="Proteomes" id="UP000054498"/>
    </source>
</evidence>
<keyword evidence="1" id="KW-0812">Transmembrane</keyword>
<dbReference type="RefSeq" id="XP_013906367.1">
    <property type="nucleotide sequence ID" value="XM_014050913.1"/>
</dbReference>
<gene>
    <name evidence="2" type="ORF">MNEG_0597</name>
</gene>
<keyword evidence="1" id="KW-0472">Membrane</keyword>
<reference evidence="2 3" key="1">
    <citation type="journal article" date="2013" name="BMC Genomics">
        <title>Reconstruction of the lipid metabolism for the microalga Monoraphidium neglectum from its genome sequence reveals characteristics suitable for biofuel production.</title>
        <authorList>
            <person name="Bogen C."/>
            <person name="Al-Dilaimi A."/>
            <person name="Albersmeier A."/>
            <person name="Wichmann J."/>
            <person name="Grundmann M."/>
            <person name="Rupp O."/>
            <person name="Lauersen K.J."/>
            <person name="Blifernez-Klassen O."/>
            <person name="Kalinowski J."/>
            <person name="Goesmann A."/>
            <person name="Mussgnug J.H."/>
            <person name="Kruse O."/>
        </authorList>
    </citation>
    <scope>NUCLEOTIDE SEQUENCE [LARGE SCALE GENOMIC DNA]</scope>
    <source>
        <strain evidence="2 3">SAG 48.87</strain>
    </source>
</reference>
<evidence type="ECO:0000256" key="1">
    <source>
        <dbReference type="SAM" id="Phobius"/>
    </source>
</evidence>
<feature type="transmembrane region" description="Helical" evidence="1">
    <location>
        <begin position="61"/>
        <end position="79"/>
    </location>
</feature>
<dbReference type="AlphaFoldDB" id="A0A0D2KAS8"/>